<name>F3L361_9GAMM</name>
<dbReference type="OrthoDB" id="7052771at2"/>
<protein>
    <submittedName>
        <fullName evidence="1">Uncharacterized protein</fullName>
    </submittedName>
</protein>
<evidence type="ECO:0000313" key="1">
    <source>
        <dbReference type="EMBL" id="EGG29240.1"/>
    </source>
</evidence>
<accession>F3L361</accession>
<dbReference type="STRING" id="2518989.IMCC3088_2053"/>
<organism evidence="1 2">
    <name type="scientific">Aequoribacter fuscus</name>
    <dbReference type="NCBI Taxonomy" id="2518989"/>
    <lineage>
        <taxon>Bacteria</taxon>
        <taxon>Pseudomonadati</taxon>
        <taxon>Pseudomonadota</taxon>
        <taxon>Gammaproteobacteria</taxon>
        <taxon>Cellvibrionales</taxon>
        <taxon>Halieaceae</taxon>
        <taxon>Aequoribacter</taxon>
    </lineage>
</organism>
<dbReference type="RefSeq" id="WP_009576227.1">
    <property type="nucleotide sequence ID" value="NZ_AEIG01000060.1"/>
</dbReference>
<dbReference type="AlphaFoldDB" id="F3L361"/>
<reference evidence="1 2" key="1">
    <citation type="journal article" date="2011" name="J. Bacteriol.">
        <title>Genome sequence of strain IMCC3088, a proteorhodopsin-containing marine bacterium belonging to the OM60/NOR5 clade.</title>
        <authorList>
            <person name="Jang Y."/>
            <person name="Oh H.M."/>
            <person name="Kang I."/>
            <person name="Lee K."/>
            <person name="Yang S.J."/>
            <person name="Cho J.C."/>
        </authorList>
    </citation>
    <scope>NUCLEOTIDE SEQUENCE [LARGE SCALE GENOMIC DNA]</scope>
    <source>
        <strain evidence="1 2">IMCC3088</strain>
    </source>
</reference>
<dbReference type="Proteomes" id="UP000005615">
    <property type="component" value="Unassembled WGS sequence"/>
</dbReference>
<dbReference type="EMBL" id="AEIG01000060">
    <property type="protein sequence ID" value="EGG29240.1"/>
    <property type="molecule type" value="Genomic_DNA"/>
</dbReference>
<keyword evidence="2" id="KW-1185">Reference proteome</keyword>
<proteinExistence type="predicted"/>
<evidence type="ECO:0000313" key="2">
    <source>
        <dbReference type="Proteomes" id="UP000005615"/>
    </source>
</evidence>
<sequence length="407" mass="45488">MTLHLLDINDCKLGFGTSEEQDFHPGIAYWDGSNYTFGESARPKLKRCPTDMLHRYWMQPALEPLTPPLGHARHNADLVHAQIDQITQGHVAETLIAVPGHYSDEQLSLILGILRATTLEPVRLIHRSIGISYSQAKAPRVLHLELQLHQLAATELHIVDRELTVKRTTTVAGQGLFALRDRLLQVINSVFIDQARFDALRSGKDEQDLADQIDTLLAANPTFEAEYYFHCQGHTVALDHDQLRPAYQPIIDAITRFGPAQAQCLIEDHNFKVSHFCPTTWTTETVDSRILFDQLTTWVELTPNSDAFTLIDTLPCEPQEDRAQVTNSDTVQTLPFGLSNYKAIPLKQWLKHKAPSASLDGWALTLSSNAPELITVNGRLVSRQQKLTPGDTININGSVMTLIEISG</sequence>
<comment type="caution">
    <text evidence="1">The sequence shown here is derived from an EMBL/GenBank/DDBJ whole genome shotgun (WGS) entry which is preliminary data.</text>
</comment>
<gene>
    <name evidence="1" type="ORF">IMCC3088_2053</name>
</gene>